<feature type="non-terminal residue" evidence="1">
    <location>
        <position position="1"/>
    </location>
</feature>
<dbReference type="SUPFAM" id="SSF52540">
    <property type="entry name" value="P-loop containing nucleoside triphosphate hydrolases"/>
    <property type="match status" value="1"/>
</dbReference>
<evidence type="ECO:0000313" key="2">
    <source>
        <dbReference type="Proteomes" id="UP001362999"/>
    </source>
</evidence>
<sequence length="98" mass="11168">GCDIPHIEQVVQFMVPASLSIWMQRAGRAGRRFLIAARAILLVQPSVFKEVKPKDPTPNDNITFQKSVETALRTWIETEDCRRDVADEYFDNGTYSPN</sequence>
<proteinExistence type="predicted"/>
<comment type="caution">
    <text evidence="1">The sequence shown here is derived from an EMBL/GenBank/DDBJ whole genome shotgun (WGS) entry which is preliminary data.</text>
</comment>
<accession>A0AAW0B6M7</accession>
<organism evidence="1 2">
    <name type="scientific">Favolaschia claudopus</name>
    <dbReference type="NCBI Taxonomy" id="2862362"/>
    <lineage>
        <taxon>Eukaryota</taxon>
        <taxon>Fungi</taxon>
        <taxon>Dikarya</taxon>
        <taxon>Basidiomycota</taxon>
        <taxon>Agaricomycotina</taxon>
        <taxon>Agaricomycetes</taxon>
        <taxon>Agaricomycetidae</taxon>
        <taxon>Agaricales</taxon>
        <taxon>Marasmiineae</taxon>
        <taxon>Mycenaceae</taxon>
        <taxon>Favolaschia</taxon>
    </lineage>
</organism>
<dbReference type="Gene3D" id="3.40.50.300">
    <property type="entry name" value="P-loop containing nucleotide triphosphate hydrolases"/>
    <property type="match status" value="1"/>
</dbReference>
<keyword evidence="2" id="KW-1185">Reference proteome</keyword>
<reference evidence="1 2" key="1">
    <citation type="journal article" date="2024" name="J Genomics">
        <title>Draft genome sequencing and assembly of Favolaschia claudopus CIRM-BRFM 2984 isolated from oak limbs.</title>
        <authorList>
            <person name="Navarro D."/>
            <person name="Drula E."/>
            <person name="Chaduli D."/>
            <person name="Cazenave R."/>
            <person name="Ahrendt S."/>
            <person name="Wang J."/>
            <person name="Lipzen A."/>
            <person name="Daum C."/>
            <person name="Barry K."/>
            <person name="Grigoriev I.V."/>
            <person name="Favel A."/>
            <person name="Rosso M.N."/>
            <person name="Martin F."/>
        </authorList>
    </citation>
    <scope>NUCLEOTIDE SEQUENCE [LARGE SCALE GENOMIC DNA]</scope>
    <source>
        <strain evidence="1 2">CIRM-BRFM 2984</strain>
    </source>
</reference>
<dbReference type="AlphaFoldDB" id="A0AAW0B6M7"/>
<evidence type="ECO:0000313" key="1">
    <source>
        <dbReference type="EMBL" id="KAK7021717.1"/>
    </source>
</evidence>
<dbReference type="InterPro" id="IPR027417">
    <property type="entry name" value="P-loop_NTPase"/>
</dbReference>
<name>A0AAW0B6M7_9AGAR</name>
<dbReference type="EMBL" id="JAWWNJ010000038">
    <property type="protein sequence ID" value="KAK7021717.1"/>
    <property type="molecule type" value="Genomic_DNA"/>
</dbReference>
<dbReference type="Proteomes" id="UP001362999">
    <property type="component" value="Unassembled WGS sequence"/>
</dbReference>
<protein>
    <recommendedName>
        <fullName evidence="3">Helicase C-terminal domain-containing protein</fullName>
    </recommendedName>
</protein>
<gene>
    <name evidence="1" type="ORF">R3P38DRAFT_2533652</name>
</gene>
<evidence type="ECO:0008006" key="3">
    <source>
        <dbReference type="Google" id="ProtNLM"/>
    </source>
</evidence>